<dbReference type="OrthoDB" id="190201at2759"/>
<dbReference type="SUPFAM" id="SSF53474">
    <property type="entry name" value="alpha/beta-Hydrolases"/>
    <property type="match status" value="1"/>
</dbReference>
<evidence type="ECO:0000259" key="1">
    <source>
        <dbReference type="Pfam" id="PF12697"/>
    </source>
</evidence>
<proteinExistence type="predicted"/>
<sequence length="298" mass="31385">MTSVSRYCLTRSGTNIHYSCAGSQQGRLALLLHGLGGSTATFQRLLPSIPSDYQIVSVDIEGFGKSALNPETPLSFARYVADLHDLITHLQEHSPTLAIEDAAGNSSSSSSSNSRASDNGNVLLIGHSLGGIISLHYAASYPGKVAGLLLLGVGRSIKGIPPAQQRMRDLAKAAREKGMKVVGEIAIATNLPADRENEVAHLQEVRDAVASCSAEAYAATAEVLASDDHLDPEYGLIKCPAVFVAGDKDVISPPQRSKDISSLLGGPAEVVVVRSGHQMILQDLKGVQIALTRLLAML</sequence>
<dbReference type="EMBL" id="KN847500">
    <property type="protein sequence ID" value="KIW10295.1"/>
    <property type="molecule type" value="Genomic_DNA"/>
</dbReference>
<accession>A0A0D2AUV8</accession>
<dbReference type="VEuPathDB" id="FungiDB:PV08_11257"/>
<gene>
    <name evidence="2" type="ORF">PV08_11257</name>
</gene>
<dbReference type="Gene3D" id="3.40.50.1820">
    <property type="entry name" value="alpha/beta hydrolase"/>
    <property type="match status" value="1"/>
</dbReference>
<evidence type="ECO:0000313" key="2">
    <source>
        <dbReference type="EMBL" id="KIW10295.1"/>
    </source>
</evidence>
<dbReference type="AlphaFoldDB" id="A0A0D2AUV8"/>
<dbReference type="InterPro" id="IPR029058">
    <property type="entry name" value="AB_hydrolase_fold"/>
</dbReference>
<reference evidence="2 3" key="1">
    <citation type="submission" date="2015-01" db="EMBL/GenBank/DDBJ databases">
        <title>The Genome Sequence of Exophiala spinifera CBS89968.</title>
        <authorList>
            <consortium name="The Broad Institute Genomics Platform"/>
            <person name="Cuomo C."/>
            <person name="de Hoog S."/>
            <person name="Gorbushina A."/>
            <person name="Stielow B."/>
            <person name="Teixiera M."/>
            <person name="Abouelleil A."/>
            <person name="Chapman S.B."/>
            <person name="Priest M."/>
            <person name="Young S.K."/>
            <person name="Wortman J."/>
            <person name="Nusbaum C."/>
            <person name="Birren B."/>
        </authorList>
    </citation>
    <scope>NUCLEOTIDE SEQUENCE [LARGE SCALE GENOMIC DNA]</scope>
    <source>
        <strain evidence="2 3">CBS 89968</strain>
    </source>
</reference>
<dbReference type="HOGENOM" id="CLU_020336_50_3_1"/>
<name>A0A0D2AUV8_9EURO</name>
<dbReference type="InterPro" id="IPR050266">
    <property type="entry name" value="AB_hydrolase_sf"/>
</dbReference>
<dbReference type="STRING" id="91928.A0A0D2AUV8"/>
<organism evidence="2 3">
    <name type="scientific">Exophiala spinifera</name>
    <dbReference type="NCBI Taxonomy" id="91928"/>
    <lineage>
        <taxon>Eukaryota</taxon>
        <taxon>Fungi</taxon>
        <taxon>Dikarya</taxon>
        <taxon>Ascomycota</taxon>
        <taxon>Pezizomycotina</taxon>
        <taxon>Eurotiomycetes</taxon>
        <taxon>Chaetothyriomycetidae</taxon>
        <taxon>Chaetothyriales</taxon>
        <taxon>Herpotrichiellaceae</taxon>
        <taxon>Exophiala</taxon>
    </lineage>
</organism>
<dbReference type="RefSeq" id="XP_016230511.1">
    <property type="nucleotide sequence ID" value="XM_016385567.1"/>
</dbReference>
<dbReference type="PANTHER" id="PTHR43798">
    <property type="entry name" value="MONOACYLGLYCEROL LIPASE"/>
    <property type="match status" value="1"/>
</dbReference>
<keyword evidence="3" id="KW-1185">Reference proteome</keyword>
<dbReference type="InterPro" id="IPR000073">
    <property type="entry name" value="AB_hydrolase_1"/>
</dbReference>
<dbReference type="PANTHER" id="PTHR43798:SF33">
    <property type="entry name" value="HYDROLASE, PUTATIVE (AFU_ORTHOLOGUE AFUA_2G14860)-RELATED"/>
    <property type="match status" value="1"/>
</dbReference>
<dbReference type="Proteomes" id="UP000053328">
    <property type="component" value="Unassembled WGS sequence"/>
</dbReference>
<feature type="domain" description="AB hydrolase-1" evidence="1">
    <location>
        <begin position="30"/>
        <end position="282"/>
    </location>
</feature>
<evidence type="ECO:0000313" key="3">
    <source>
        <dbReference type="Proteomes" id="UP000053328"/>
    </source>
</evidence>
<protein>
    <recommendedName>
        <fullName evidence="1">AB hydrolase-1 domain-containing protein</fullName>
    </recommendedName>
</protein>
<dbReference type="GeneID" id="27338340"/>
<dbReference type="GO" id="GO:0016020">
    <property type="term" value="C:membrane"/>
    <property type="evidence" value="ECO:0007669"/>
    <property type="project" value="TreeGrafter"/>
</dbReference>
<dbReference type="Pfam" id="PF12697">
    <property type="entry name" value="Abhydrolase_6"/>
    <property type="match status" value="1"/>
</dbReference>